<evidence type="ECO:0000256" key="2">
    <source>
        <dbReference type="ARBA" id="ARBA00032904"/>
    </source>
</evidence>
<reference evidence="9 10" key="1">
    <citation type="submission" date="2021-03" db="EMBL/GenBank/DDBJ databases">
        <title>Genomic Encyclopedia of Type Strains, Phase IV (KMG-IV): sequencing the most valuable type-strain genomes for metagenomic binning, comparative biology and taxonomic classification.</title>
        <authorList>
            <person name="Goeker M."/>
        </authorList>
    </citation>
    <scope>NUCLEOTIDE SEQUENCE [LARGE SCALE GENOMIC DNA]</scope>
    <source>
        <strain evidence="9 10">DSM 25609</strain>
    </source>
</reference>
<evidence type="ECO:0000259" key="7">
    <source>
        <dbReference type="PROSITE" id="PS50975"/>
    </source>
</evidence>
<evidence type="ECO:0000256" key="5">
    <source>
        <dbReference type="RuleBase" id="RU004168"/>
    </source>
</evidence>
<evidence type="ECO:0000256" key="4">
    <source>
        <dbReference type="PROSITE-ProRule" id="PRU00520"/>
    </source>
</evidence>
<feature type="domain" description="Acylphosphatase-like" evidence="8">
    <location>
        <begin position="392"/>
        <end position="479"/>
    </location>
</feature>
<dbReference type="InterPro" id="IPR011761">
    <property type="entry name" value="ATP-grasp"/>
</dbReference>
<dbReference type="Pfam" id="PF08443">
    <property type="entry name" value="RimK"/>
    <property type="match status" value="2"/>
</dbReference>
<dbReference type="PROSITE" id="PS50975">
    <property type="entry name" value="ATP_GRASP"/>
    <property type="match status" value="1"/>
</dbReference>
<dbReference type="Proteomes" id="UP001519345">
    <property type="component" value="Unassembled WGS sequence"/>
</dbReference>
<dbReference type="Gene3D" id="3.30.70.100">
    <property type="match status" value="1"/>
</dbReference>
<evidence type="ECO:0000259" key="8">
    <source>
        <dbReference type="PROSITE" id="PS51160"/>
    </source>
</evidence>
<dbReference type="SUPFAM" id="SSF54975">
    <property type="entry name" value="Acylphosphatase/BLUF domain-like"/>
    <property type="match status" value="1"/>
</dbReference>
<sequence length="542" mass="61367">MEGSILVGYTQKGWLPHLINTIPIEAQRNRISMYTIALEGWRRGLNLKFYKYNNNNKPDIQYSLSYKDRVHHFDGAGGDKNSVEAITICDDKSLTKMRLNNSGIPVPQGRGFDSDKTEEEIIKFGQSINFPVVLKPIDGYGGKGVIVNIKTNTELKNALAYNRNELGFKNVVVEQFVMGDEVRVYVLEGKVIGAVQRRSANVVGDGINTINKLIEAKNQFRKNIPHLYFRPIKVDSEVKKLIQAAGYSLDSIPKAGERIFLRKTSNITTGGDPIEVTSELTTEQRGIAINAVKAIPGLTHCGVDMIINKENDTSMVLELNTRPGIGSHLFPVEGKAKDIPKKIIDFYFPETKGISTEDANVYFDFRSIQDTLAGGTTREVVVAPLINKKLVAKRYLISGDIEPIRYHQWLQRKVFESNLNGFIRRIDDENIEVVIAGETQADADEFLTILNHKILQSQISSISEEDWKLPIKIGFELMNEYNSMSVRELEIKIQDIKKELKLVEKEQNRIGNRIKMVQKSRIWKLTSPLRYLGGKIREVRSR</sequence>
<keyword evidence="3" id="KW-0547">Nucleotide-binding</keyword>
<organism evidence="9 10">
    <name type="scientific">Virgibacillus natechei</name>
    <dbReference type="NCBI Taxonomy" id="1216297"/>
    <lineage>
        <taxon>Bacteria</taxon>
        <taxon>Bacillati</taxon>
        <taxon>Bacillota</taxon>
        <taxon>Bacilli</taxon>
        <taxon>Bacillales</taxon>
        <taxon>Bacillaceae</taxon>
        <taxon>Virgibacillus</taxon>
    </lineage>
</organism>
<gene>
    <name evidence="9" type="ORF">J2Z83_003628</name>
</gene>
<dbReference type="PANTHER" id="PTHR21621">
    <property type="entry name" value="RIBOSOMAL PROTEIN S6 MODIFICATION PROTEIN"/>
    <property type="match status" value="1"/>
</dbReference>
<dbReference type="InterPro" id="IPR001792">
    <property type="entry name" value="Acylphosphatase-like_dom"/>
</dbReference>
<proteinExistence type="inferred from homology"/>
<comment type="caution">
    <text evidence="9">The sequence shown here is derived from an EMBL/GenBank/DDBJ whole genome shotgun (WGS) entry which is preliminary data.</text>
</comment>
<dbReference type="Pfam" id="PF00708">
    <property type="entry name" value="Acylphosphatase"/>
    <property type="match status" value="1"/>
</dbReference>
<evidence type="ECO:0000313" key="9">
    <source>
        <dbReference type="EMBL" id="MBP1971477.1"/>
    </source>
</evidence>
<evidence type="ECO:0000313" key="10">
    <source>
        <dbReference type="Proteomes" id="UP001519345"/>
    </source>
</evidence>
<comment type="similarity">
    <text evidence="5">Belongs to the acylphosphatase family.</text>
</comment>
<protein>
    <recommendedName>
        <fullName evidence="1">Acylphosphatase</fullName>
    </recommendedName>
    <alternativeName>
        <fullName evidence="2">Acylphosphate phosphohydrolase</fullName>
    </alternativeName>
</protein>
<dbReference type="InterPro" id="IPR013651">
    <property type="entry name" value="ATP-grasp_RimK-type"/>
</dbReference>
<comment type="caution">
    <text evidence="4">Lacks conserved residue(s) required for the propagation of feature annotation.</text>
</comment>
<dbReference type="Gene3D" id="3.30.470.20">
    <property type="entry name" value="ATP-grasp fold, B domain"/>
    <property type="match status" value="2"/>
</dbReference>
<evidence type="ECO:0000256" key="1">
    <source>
        <dbReference type="ARBA" id="ARBA00015991"/>
    </source>
</evidence>
<name>A0ABS4IKJ3_9BACI</name>
<dbReference type="InterPro" id="IPR036046">
    <property type="entry name" value="Acylphosphatase-like_dom_sf"/>
</dbReference>
<dbReference type="PROSITE" id="PS51160">
    <property type="entry name" value="ACYLPHOSPHATASE_3"/>
    <property type="match status" value="1"/>
</dbReference>
<feature type="coiled-coil region" evidence="6">
    <location>
        <begin position="486"/>
        <end position="513"/>
    </location>
</feature>
<dbReference type="SUPFAM" id="SSF56059">
    <property type="entry name" value="Glutathione synthetase ATP-binding domain-like"/>
    <property type="match status" value="1"/>
</dbReference>
<feature type="domain" description="ATP-grasp" evidence="7">
    <location>
        <begin position="96"/>
        <end position="348"/>
    </location>
</feature>
<dbReference type="SMART" id="SM01209">
    <property type="entry name" value="GARS_A"/>
    <property type="match status" value="1"/>
</dbReference>
<keyword evidence="10" id="KW-1185">Reference proteome</keyword>
<evidence type="ECO:0000256" key="3">
    <source>
        <dbReference type="PROSITE-ProRule" id="PRU00409"/>
    </source>
</evidence>
<dbReference type="PANTHER" id="PTHR21621:SF0">
    <property type="entry name" value="BETA-CITRYLGLUTAMATE SYNTHASE B-RELATED"/>
    <property type="match status" value="1"/>
</dbReference>
<evidence type="ECO:0000256" key="6">
    <source>
        <dbReference type="SAM" id="Coils"/>
    </source>
</evidence>
<keyword evidence="6" id="KW-0175">Coiled coil</keyword>
<accession>A0ABS4IKJ3</accession>
<keyword evidence="3" id="KW-0067">ATP-binding</keyword>
<dbReference type="EMBL" id="JAGGKX010000027">
    <property type="protein sequence ID" value="MBP1971477.1"/>
    <property type="molecule type" value="Genomic_DNA"/>
</dbReference>